<dbReference type="Pfam" id="PF02653">
    <property type="entry name" value="BPD_transp_2"/>
    <property type="match status" value="1"/>
</dbReference>
<dbReference type="PANTHER" id="PTHR32196:SF15">
    <property type="entry name" value="SUGAR ABC TRANSPORTER PERMEASE PROTEIN"/>
    <property type="match status" value="1"/>
</dbReference>
<proteinExistence type="predicted"/>
<feature type="transmembrane region" description="Helical" evidence="6">
    <location>
        <begin position="330"/>
        <end position="349"/>
    </location>
</feature>
<evidence type="ECO:0000313" key="8">
    <source>
        <dbReference type="Proteomes" id="UP000029579"/>
    </source>
</evidence>
<dbReference type="GO" id="GO:0022857">
    <property type="term" value="F:transmembrane transporter activity"/>
    <property type="evidence" value="ECO:0007669"/>
    <property type="project" value="InterPro"/>
</dbReference>
<dbReference type="OrthoDB" id="5503441at2"/>
<comment type="subcellular location">
    <subcellularLocation>
        <location evidence="1">Cell membrane</location>
        <topology evidence="1">Multi-pass membrane protein</topology>
    </subcellularLocation>
</comment>
<evidence type="ECO:0000256" key="3">
    <source>
        <dbReference type="ARBA" id="ARBA00022692"/>
    </source>
</evidence>
<evidence type="ECO:0000256" key="6">
    <source>
        <dbReference type="SAM" id="Phobius"/>
    </source>
</evidence>
<feature type="transmembrane region" description="Helical" evidence="6">
    <location>
        <begin position="86"/>
        <end position="108"/>
    </location>
</feature>
<feature type="transmembrane region" description="Helical" evidence="6">
    <location>
        <begin position="46"/>
        <end position="66"/>
    </location>
</feature>
<reference evidence="7 8" key="1">
    <citation type="submission" date="2014-07" db="EMBL/GenBank/DDBJ databases">
        <authorList>
            <person name="McCorrison J."/>
            <person name="Sanka R."/>
            <person name="Torralba M."/>
            <person name="Gillis M."/>
            <person name="Haft D.H."/>
            <person name="Methe B."/>
            <person name="Sutton G."/>
            <person name="Nelson K.E."/>
        </authorList>
    </citation>
    <scope>NUCLEOTIDE SEQUENCE [LARGE SCALE GENOMIC DNA]</scope>
    <source>
        <strain evidence="7 8">S7-1-13</strain>
    </source>
</reference>
<evidence type="ECO:0000313" key="7">
    <source>
        <dbReference type="EMBL" id="KGF03637.1"/>
    </source>
</evidence>
<organism evidence="7 8">
    <name type="scientific">Anaerococcus lactolyticus S7-1-13</name>
    <dbReference type="NCBI Taxonomy" id="1284686"/>
    <lineage>
        <taxon>Bacteria</taxon>
        <taxon>Bacillati</taxon>
        <taxon>Bacillota</taxon>
        <taxon>Tissierellia</taxon>
        <taxon>Tissierellales</taxon>
        <taxon>Peptoniphilaceae</taxon>
        <taxon>Anaerococcus</taxon>
    </lineage>
</organism>
<gene>
    <name evidence="7" type="ORF">HMPREF1630_06190</name>
</gene>
<evidence type="ECO:0000256" key="4">
    <source>
        <dbReference type="ARBA" id="ARBA00022989"/>
    </source>
</evidence>
<evidence type="ECO:0000256" key="1">
    <source>
        <dbReference type="ARBA" id="ARBA00004651"/>
    </source>
</evidence>
<feature type="transmembrane region" description="Helical" evidence="6">
    <location>
        <begin position="12"/>
        <end position="34"/>
    </location>
</feature>
<dbReference type="InterPro" id="IPR001851">
    <property type="entry name" value="ABC_transp_permease"/>
</dbReference>
<feature type="transmembrane region" description="Helical" evidence="6">
    <location>
        <begin position="129"/>
        <end position="149"/>
    </location>
</feature>
<dbReference type="PANTHER" id="PTHR32196">
    <property type="entry name" value="ABC TRANSPORTER PERMEASE PROTEIN YPHD-RELATED-RELATED"/>
    <property type="match status" value="1"/>
</dbReference>
<feature type="transmembrane region" description="Helical" evidence="6">
    <location>
        <begin position="195"/>
        <end position="213"/>
    </location>
</feature>
<dbReference type="Proteomes" id="UP000029579">
    <property type="component" value="Unassembled WGS sequence"/>
</dbReference>
<sequence>MIKNKISTRHLVPIMFMVICVVGYILSGAQLGFITSELANRLVRNTFLVLSLIIPIIAGMGINFGIPLGAMAAQVGLIFSQDLGFTGLLGIAVAAVIAFPIAIVLGIFSGNVLNRAKGREMITSMMLSFFMLGVYMLVIMFFTGTIIPIRDKSMLLSSGVGIKNSISLATAGAIDNALKYRIQIPLGKDQIKFDVPVLTIFIIGLLCVFITYFKKTKLGQNMRAVGLDQGVANNSGLNADKIRVKSIVYSTVLAAFGQLIYLQNIGTLATYAGLDQAALYAAAALLVGGASILKASIVNAIIGTALFHLMFIIMPLAGKEVTGDAMVGEFLRTFISYAIVTISLILHEYNRKKEIKENRLKAIDANQKADKVGA</sequence>
<feature type="transmembrane region" description="Helical" evidence="6">
    <location>
        <begin position="277"/>
        <end position="293"/>
    </location>
</feature>
<keyword evidence="5 6" id="KW-0472">Membrane</keyword>
<feature type="transmembrane region" description="Helical" evidence="6">
    <location>
        <begin position="247"/>
        <end position="265"/>
    </location>
</feature>
<protein>
    <submittedName>
        <fullName evidence="7">ABC transporter</fullName>
    </submittedName>
</protein>
<evidence type="ECO:0000256" key="2">
    <source>
        <dbReference type="ARBA" id="ARBA00022475"/>
    </source>
</evidence>
<dbReference type="RefSeq" id="WP_037328030.1">
    <property type="nucleotide sequence ID" value="NZ_JRMW01000037.1"/>
</dbReference>
<dbReference type="eggNOG" id="COG1172">
    <property type="taxonomic scope" value="Bacteria"/>
</dbReference>
<feature type="transmembrane region" description="Helical" evidence="6">
    <location>
        <begin position="300"/>
        <end position="318"/>
    </location>
</feature>
<dbReference type="GO" id="GO:0005886">
    <property type="term" value="C:plasma membrane"/>
    <property type="evidence" value="ECO:0007669"/>
    <property type="project" value="UniProtKB-SubCell"/>
</dbReference>
<comment type="caution">
    <text evidence="7">The sequence shown here is derived from an EMBL/GenBank/DDBJ whole genome shotgun (WGS) entry which is preliminary data.</text>
</comment>
<evidence type="ECO:0000256" key="5">
    <source>
        <dbReference type="ARBA" id="ARBA00023136"/>
    </source>
</evidence>
<keyword evidence="4 6" id="KW-1133">Transmembrane helix</keyword>
<keyword evidence="2" id="KW-1003">Cell membrane</keyword>
<accession>A0A095YAM0</accession>
<keyword evidence="3 6" id="KW-0812">Transmembrane</keyword>
<dbReference type="EMBL" id="JRMW01000037">
    <property type="protein sequence ID" value="KGF03637.1"/>
    <property type="molecule type" value="Genomic_DNA"/>
</dbReference>
<dbReference type="AlphaFoldDB" id="A0A095YAM0"/>
<name>A0A095YAM0_9FIRM</name>